<keyword evidence="6" id="KW-1185">Reference proteome</keyword>
<dbReference type="Gene3D" id="2.60.40.200">
    <property type="entry name" value="Superoxide dismutase, copper/zinc binding domain"/>
    <property type="match status" value="1"/>
</dbReference>
<dbReference type="CDD" id="cd00305">
    <property type="entry name" value="Cu-Zn_Superoxide_Dismutase"/>
    <property type="match status" value="1"/>
</dbReference>
<dbReference type="EMBL" id="MDER01000029">
    <property type="protein sequence ID" value="ODP29695.1"/>
    <property type="molecule type" value="Genomic_DNA"/>
</dbReference>
<evidence type="ECO:0000256" key="3">
    <source>
        <dbReference type="SAM" id="SignalP"/>
    </source>
</evidence>
<dbReference type="EC" id="1.15.1.1" evidence="5"/>
<dbReference type="RefSeq" id="WP_069326308.1">
    <property type="nucleotide sequence ID" value="NZ_MDER01000029.1"/>
</dbReference>
<dbReference type="GO" id="GO:0004784">
    <property type="term" value="F:superoxide dismutase activity"/>
    <property type="evidence" value="ECO:0007669"/>
    <property type="project" value="UniProtKB-EC"/>
</dbReference>
<protein>
    <submittedName>
        <fullName evidence="5">Superoxide dismutase</fullName>
        <ecNumber evidence="5">1.15.1.1</ecNumber>
    </submittedName>
</protein>
<reference evidence="5 6" key="1">
    <citation type="submission" date="2016-08" db="EMBL/GenBank/DDBJ databases">
        <title>Genome sequencing of Paenibacillus sp. TI45-13ar, isolated from Korean traditional nuruk.</title>
        <authorList>
            <person name="Kim S.-J."/>
        </authorList>
    </citation>
    <scope>NUCLEOTIDE SEQUENCE [LARGE SCALE GENOMIC DNA]</scope>
    <source>
        <strain evidence="5 6">TI45-13ar</strain>
    </source>
</reference>
<proteinExistence type="inferred from homology"/>
<feature type="region of interest" description="Disordered" evidence="2">
    <location>
        <begin position="155"/>
        <end position="183"/>
    </location>
</feature>
<keyword evidence="3" id="KW-0732">Signal</keyword>
<dbReference type="AlphaFoldDB" id="A0A1E3L940"/>
<feature type="domain" description="Superoxide dismutase copper/zinc binding" evidence="4">
    <location>
        <begin position="114"/>
        <end position="241"/>
    </location>
</feature>
<name>A0A1E3L940_9BACL</name>
<comment type="similarity">
    <text evidence="1">Belongs to the Cu-Zn superoxide dismutase family.</text>
</comment>
<dbReference type="Pfam" id="PF00080">
    <property type="entry name" value="Sod_Cu"/>
    <property type="match status" value="1"/>
</dbReference>
<evidence type="ECO:0000313" key="5">
    <source>
        <dbReference type="EMBL" id="ODP29695.1"/>
    </source>
</evidence>
<dbReference type="GO" id="GO:0005507">
    <property type="term" value="F:copper ion binding"/>
    <property type="evidence" value="ECO:0007669"/>
    <property type="project" value="InterPro"/>
</dbReference>
<sequence>MKKPLGKKHLVLSFLGGALFFSGISFAADATTVTPNTEALKFYVDGEQKTTSAQYNNQGSMVPESFRYSGTTYVPIRHVSDLLGNKMYWEPQSATISVNSPVVEIKNSKGESIGTAVLTQDQNNVNIKVNVKNLPAGKHGIHVHQSAITNNDFATAGSHLNPEGHEHGRLNPKGQHTGDLPNLEVAADGTANTTMVLPNASLEKGNEHTLLGASIIIHAAPDDEMTDPTGNSGDRIAGGNIPQ</sequence>
<dbReference type="STRING" id="1886670.PTI45_00849"/>
<gene>
    <name evidence="5" type="primary">sod1</name>
    <name evidence="5" type="ORF">PTI45_00849</name>
</gene>
<dbReference type="SUPFAM" id="SSF49329">
    <property type="entry name" value="Cu,Zn superoxide dismutase-like"/>
    <property type="match status" value="1"/>
</dbReference>
<dbReference type="PANTHER" id="PTHR10003">
    <property type="entry name" value="SUPEROXIDE DISMUTASE CU-ZN -RELATED"/>
    <property type="match status" value="1"/>
</dbReference>
<dbReference type="PRINTS" id="PR00068">
    <property type="entry name" value="CUZNDISMTASE"/>
</dbReference>
<evidence type="ECO:0000256" key="2">
    <source>
        <dbReference type="SAM" id="MobiDB-lite"/>
    </source>
</evidence>
<organism evidence="5 6">
    <name type="scientific">Paenibacillus nuruki</name>
    <dbReference type="NCBI Taxonomy" id="1886670"/>
    <lineage>
        <taxon>Bacteria</taxon>
        <taxon>Bacillati</taxon>
        <taxon>Bacillota</taxon>
        <taxon>Bacilli</taxon>
        <taxon>Bacillales</taxon>
        <taxon>Paenibacillaceae</taxon>
        <taxon>Paenibacillus</taxon>
    </lineage>
</organism>
<comment type="caution">
    <text evidence="5">The sequence shown here is derived from an EMBL/GenBank/DDBJ whole genome shotgun (WGS) entry which is preliminary data.</text>
</comment>
<evidence type="ECO:0000259" key="4">
    <source>
        <dbReference type="Pfam" id="PF00080"/>
    </source>
</evidence>
<keyword evidence="5" id="KW-0560">Oxidoreductase</keyword>
<accession>A0A1E3L940</accession>
<feature type="chain" id="PRO_5009131396" evidence="3">
    <location>
        <begin position="28"/>
        <end position="243"/>
    </location>
</feature>
<feature type="signal peptide" evidence="3">
    <location>
        <begin position="1"/>
        <end position="27"/>
    </location>
</feature>
<evidence type="ECO:0000256" key="1">
    <source>
        <dbReference type="ARBA" id="ARBA00010457"/>
    </source>
</evidence>
<dbReference type="InterPro" id="IPR024134">
    <property type="entry name" value="SOD_Cu/Zn_/chaperone"/>
</dbReference>
<evidence type="ECO:0000313" key="6">
    <source>
        <dbReference type="Proteomes" id="UP000094578"/>
    </source>
</evidence>
<dbReference type="Proteomes" id="UP000094578">
    <property type="component" value="Unassembled WGS sequence"/>
</dbReference>
<feature type="region of interest" description="Disordered" evidence="2">
    <location>
        <begin position="221"/>
        <end position="243"/>
    </location>
</feature>
<dbReference type="InterPro" id="IPR036423">
    <property type="entry name" value="SOD-like_Cu/Zn_dom_sf"/>
</dbReference>
<dbReference type="InterPro" id="IPR001424">
    <property type="entry name" value="SOD_Cu_Zn_dom"/>
</dbReference>